<sequence length="220" mass="24856">MESILAFIINSVEAKQFGVNAPTFWAIGAGCMTLVQSCGSYNLVRTIHKNKSGAGVSLYMLGYWHALMWCFAYYAWNAHSLVMMCNGAVLAPLYAAAFLAIFRYKTPSWVDLLKIIIPLLVLPFAFVLSTKKDLLLLSSMVFGLIFFLDQTRLLYREKKVGSFDPRFTLALVISSIFWFFFALAVGDFALTMFNPLVLGISLITLHAYVRARRYEDLVRI</sequence>
<name>A0A1G2E0C4_9BACT</name>
<reference evidence="2 3" key="1">
    <citation type="journal article" date="2016" name="Nat. Commun.">
        <title>Thousands of microbial genomes shed light on interconnected biogeochemical processes in an aquifer system.</title>
        <authorList>
            <person name="Anantharaman K."/>
            <person name="Brown C.T."/>
            <person name="Hug L.A."/>
            <person name="Sharon I."/>
            <person name="Castelle C.J."/>
            <person name="Probst A.J."/>
            <person name="Thomas B.C."/>
            <person name="Singh A."/>
            <person name="Wilkins M.J."/>
            <person name="Karaoz U."/>
            <person name="Brodie E.L."/>
            <person name="Williams K.H."/>
            <person name="Hubbard S.S."/>
            <person name="Banfield J.F."/>
        </authorList>
    </citation>
    <scope>NUCLEOTIDE SEQUENCE [LARGE SCALE GENOMIC DNA]</scope>
</reference>
<proteinExistence type="predicted"/>
<gene>
    <name evidence="2" type="ORF">A2494_01015</name>
</gene>
<protein>
    <submittedName>
        <fullName evidence="2">Uncharacterized protein</fullName>
    </submittedName>
</protein>
<feature type="transmembrane region" description="Helical" evidence="1">
    <location>
        <begin position="81"/>
        <end position="102"/>
    </location>
</feature>
<dbReference type="Proteomes" id="UP000178106">
    <property type="component" value="Unassembled WGS sequence"/>
</dbReference>
<feature type="transmembrane region" description="Helical" evidence="1">
    <location>
        <begin position="192"/>
        <end position="209"/>
    </location>
</feature>
<feature type="transmembrane region" description="Helical" evidence="1">
    <location>
        <begin position="134"/>
        <end position="155"/>
    </location>
</feature>
<organism evidence="2 3">
    <name type="scientific">Candidatus Lloydbacteria bacterium RIFOXYC12_FULL_46_25</name>
    <dbReference type="NCBI Taxonomy" id="1798670"/>
    <lineage>
        <taxon>Bacteria</taxon>
        <taxon>Candidatus Lloydiibacteriota</taxon>
    </lineage>
</organism>
<comment type="caution">
    <text evidence="2">The sequence shown here is derived from an EMBL/GenBank/DDBJ whole genome shotgun (WGS) entry which is preliminary data.</text>
</comment>
<evidence type="ECO:0000256" key="1">
    <source>
        <dbReference type="SAM" id="Phobius"/>
    </source>
</evidence>
<dbReference type="EMBL" id="MHLU01000060">
    <property type="protein sequence ID" value="OGZ19263.1"/>
    <property type="molecule type" value="Genomic_DNA"/>
</dbReference>
<feature type="transmembrane region" description="Helical" evidence="1">
    <location>
        <begin position="109"/>
        <end position="128"/>
    </location>
</feature>
<evidence type="ECO:0000313" key="3">
    <source>
        <dbReference type="Proteomes" id="UP000178106"/>
    </source>
</evidence>
<dbReference type="Gene3D" id="1.20.1280.290">
    <property type="match status" value="1"/>
</dbReference>
<keyword evidence="1" id="KW-1133">Transmembrane helix</keyword>
<keyword evidence="1" id="KW-0812">Transmembrane</keyword>
<feature type="transmembrane region" description="Helical" evidence="1">
    <location>
        <begin position="56"/>
        <end position="75"/>
    </location>
</feature>
<dbReference type="AlphaFoldDB" id="A0A1G2E0C4"/>
<keyword evidence="1" id="KW-0472">Membrane</keyword>
<accession>A0A1G2E0C4</accession>
<evidence type="ECO:0000313" key="2">
    <source>
        <dbReference type="EMBL" id="OGZ19263.1"/>
    </source>
</evidence>
<feature type="transmembrane region" description="Helical" evidence="1">
    <location>
        <begin position="167"/>
        <end position="186"/>
    </location>
</feature>